<dbReference type="InterPro" id="IPR001314">
    <property type="entry name" value="Peptidase_S1A"/>
</dbReference>
<dbReference type="SUPFAM" id="SSF50494">
    <property type="entry name" value="Trypsin-like serine proteases"/>
    <property type="match status" value="1"/>
</dbReference>
<evidence type="ECO:0000256" key="1">
    <source>
        <dbReference type="ARBA" id="ARBA00022659"/>
    </source>
</evidence>
<dbReference type="PROSITE" id="PS00134">
    <property type="entry name" value="TRYPSIN_HIS"/>
    <property type="match status" value="1"/>
</dbReference>
<keyword evidence="1" id="KW-0768">Sushi</keyword>
<dbReference type="Gene3D" id="2.40.10.10">
    <property type="entry name" value="Trypsin-like serine proteases"/>
    <property type="match status" value="1"/>
</dbReference>
<reference evidence="15" key="1">
    <citation type="submission" date="2017-01" db="EMBL/GenBank/DDBJ databases">
        <title>Comparative genomics of anhydrobiosis in the tardigrade Hypsibius dujardini.</title>
        <authorList>
            <person name="Yoshida Y."/>
            <person name="Koutsovoulos G."/>
            <person name="Laetsch D."/>
            <person name="Stevens L."/>
            <person name="Kumar S."/>
            <person name="Horikawa D."/>
            <person name="Ishino K."/>
            <person name="Komine S."/>
            <person name="Tomita M."/>
            <person name="Blaxter M."/>
            <person name="Arakawa K."/>
        </authorList>
    </citation>
    <scope>NUCLEOTIDE SEQUENCE [LARGE SCALE GENOMIC DNA]</scope>
    <source>
        <strain evidence="15">Z151</strain>
    </source>
</reference>
<dbReference type="PROSITE" id="PS50240">
    <property type="entry name" value="TRYPSIN_DOM"/>
    <property type="match status" value="1"/>
</dbReference>
<dbReference type="InterPro" id="IPR033116">
    <property type="entry name" value="TRYPSIN_SER"/>
</dbReference>
<keyword evidence="15" id="KW-1185">Reference proteome</keyword>
<comment type="catalytic activity">
    <reaction evidence="9">
        <text>Selective cleavage of 103-Arg-|-Ser-104 and 124-Ile-|-Ile-125 bonds in Limulus clotting factor B to form activated factor B. Cleavage of -Pro-Arg-|-Xaa- bonds in synthetic substrates.</text>
        <dbReference type="EC" id="3.4.21.84"/>
    </reaction>
</comment>
<feature type="chain" id="PRO_5040942875" description="limulus clotting factor C" evidence="12">
    <location>
        <begin position="25"/>
        <end position="335"/>
    </location>
</feature>
<keyword evidence="6 11" id="KW-0720">Serine protease</keyword>
<dbReference type="EC" id="3.4.21.84" evidence="10"/>
<organism evidence="14 15">
    <name type="scientific">Hypsibius exemplaris</name>
    <name type="common">Freshwater tardigrade</name>
    <dbReference type="NCBI Taxonomy" id="2072580"/>
    <lineage>
        <taxon>Eukaryota</taxon>
        <taxon>Metazoa</taxon>
        <taxon>Ecdysozoa</taxon>
        <taxon>Tardigrada</taxon>
        <taxon>Eutardigrada</taxon>
        <taxon>Parachela</taxon>
        <taxon>Hypsibioidea</taxon>
        <taxon>Hypsibiidae</taxon>
        <taxon>Hypsibius</taxon>
    </lineage>
</organism>
<dbReference type="SMART" id="SM00020">
    <property type="entry name" value="Tryp_SPc"/>
    <property type="match status" value="1"/>
</dbReference>
<evidence type="ECO:0000256" key="2">
    <source>
        <dbReference type="ARBA" id="ARBA00022670"/>
    </source>
</evidence>
<comment type="caution">
    <text evidence="14">The sequence shown here is derived from an EMBL/GenBank/DDBJ whole genome shotgun (WGS) entry which is preliminary data.</text>
</comment>
<keyword evidence="4 11" id="KW-0378">Hydrolase</keyword>
<evidence type="ECO:0000313" key="14">
    <source>
        <dbReference type="EMBL" id="OWA51945.1"/>
    </source>
</evidence>
<keyword evidence="5" id="KW-0353">Hemolymph clotting</keyword>
<dbReference type="InterPro" id="IPR009003">
    <property type="entry name" value="Peptidase_S1_PA"/>
</dbReference>
<dbReference type="PANTHER" id="PTHR24256">
    <property type="entry name" value="TRYPTASE-RELATED"/>
    <property type="match status" value="1"/>
</dbReference>
<dbReference type="FunFam" id="2.40.10.10:FF:000120">
    <property type="entry name" value="Putative serine protease"/>
    <property type="match status" value="1"/>
</dbReference>
<feature type="signal peptide" evidence="12">
    <location>
        <begin position="1"/>
        <end position="24"/>
    </location>
</feature>
<dbReference type="InterPro" id="IPR043504">
    <property type="entry name" value="Peptidase_S1_PA_chymotrypsin"/>
</dbReference>
<evidence type="ECO:0000256" key="7">
    <source>
        <dbReference type="ARBA" id="ARBA00023157"/>
    </source>
</evidence>
<dbReference type="AlphaFoldDB" id="A0A9X6ND42"/>
<name>A0A9X6ND42_HYPEX</name>
<dbReference type="CDD" id="cd00190">
    <property type="entry name" value="Tryp_SPc"/>
    <property type="match status" value="1"/>
</dbReference>
<protein>
    <recommendedName>
        <fullName evidence="10">limulus clotting factor C</fullName>
        <ecNumber evidence="10">3.4.21.84</ecNumber>
    </recommendedName>
</protein>
<evidence type="ECO:0000256" key="5">
    <source>
        <dbReference type="ARBA" id="ARBA00022820"/>
    </source>
</evidence>
<evidence type="ECO:0000256" key="4">
    <source>
        <dbReference type="ARBA" id="ARBA00022801"/>
    </source>
</evidence>
<dbReference type="InterPro" id="IPR001254">
    <property type="entry name" value="Trypsin_dom"/>
</dbReference>
<evidence type="ECO:0000313" key="15">
    <source>
        <dbReference type="Proteomes" id="UP000192578"/>
    </source>
</evidence>
<evidence type="ECO:0000256" key="10">
    <source>
        <dbReference type="ARBA" id="ARBA00066707"/>
    </source>
</evidence>
<evidence type="ECO:0000256" key="12">
    <source>
        <dbReference type="SAM" id="SignalP"/>
    </source>
</evidence>
<comment type="similarity">
    <text evidence="8">Belongs to the peptidase S1 family. CLIP subfamily.</text>
</comment>
<keyword evidence="2 11" id="KW-0645">Protease</keyword>
<dbReference type="GO" id="GO:0042381">
    <property type="term" value="P:hemolymph coagulation"/>
    <property type="evidence" value="ECO:0007669"/>
    <property type="project" value="UniProtKB-KW"/>
</dbReference>
<accession>A0A9X6ND42</accession>
<evidence type="ECO:0000256" key="3">
    <source>
        <dbReference type="ARBA" id="ARBA00022729"/>
    </source>
</evidence>
<keyword evidence="3 12" id="KW-0732">Signal</keyword>
<dbReference type="EMBL" id="MTYJ01000245">
    <property type="protein sequence ID" value="OWA51945.1"/>
    <property type="molecule type" value="Genomic_DNA"/>
</dbReference>
<dbReference type="Pfam" id="PF00089">
    <property type="entry name" value="Trypsin"/>
    <property type="match status" value="1"/>
</dbReference>
<proteinExistence type="inferred from homology"/>
<dbReference type="InterPro" id="IPR051487">
    <property type="entry name" value="Ser/Thr_Proteases_Immune/Dev"/>
</dbReference>
<dbReference type="GO" id="GO:0004252">
    <property type="term" value="F:serine-type endopeptidase activity"/>
    <property type="evidence" value="ECO:0007669"/>
    <property type="project" value="InterPro"/>
</dbReference>
<evidence type="ECO:0000259" key="13">
    <source>
        <dbReference type="PROSITE" id="PS50240"/>
    </source>
</evidence>
<dbReference type="Proteomes" id="UP000192578">
    <property type="component" value="Unassembled WGS sequence"/>
</dbReference>
<dbReference type="InterPro" id="IPR018114">
    <property type="entry name" value="TRYPSIN_HIS"/>
</dbReference>
<dbReference type="PROSITE" id="PS00135">
    <property type="entry name" value="TRYPSIN_SER"/>
    <property type="match status" value="1"/>
</dbReference>
<evidence type="ECO:0000256" key="11">
    <source>
        <dbReference type="RuleBase" id="RU363034"/>
    </source>
</evidence>
<evidence type="ECO:0000256" key="9">
    <source>
        <dbReference type="ARBA" id="ARBA00052079"/>
    </source>
</evidence>
<evidence type="ECO:0000256" key="8">
    <source>
        <dbReference type="ARBA" id="ARBA00024195"/>
    </source>
</evidence>
<evidence type="ECO:0000256" key="6">
    <source>
        <dbReference type="ARBA" id="ARBA00022825"/>
    </source>
</evidence>
<keyword evidence="7" id="KW-1015">Disulfide bond</keyword>
<dbReference type="PRINTS" id="PR00722">
    <property type="entry name" value="CHYMOTRYPSIN"/>
</dbReference>
<sequence length="335" mass="36517">MDHTKRCIVFGLSVMCFLLTTSVAQECGKPHIAPTAATRPDGRIMGGQEAINGSWPWMAHLQYAADDYCFNCGATILSSKWIITAAHCFVEYKSTKLPDGTLVKIPFLDTIASHYKARVGQHRNSRCSSGDIVDSTAKDYPIRRIIIHEKYSLNVNNSAADIALLEVDEFINFTNVISPICLPADKSDPSSGKSCVAVGWGDVMTKPDPKGPAVLMEVGLNIVDRETCNQNWTGTVEDDMICAWAEGKDVCGGDSGGPFACSDDSGTFVLEGIVSWGSDCGTYNLPGVYTRVGYYIPWIENITGIKGMKSESPLTFHPGIAGRILFFFVLHQFCM</sequence>
<dbReference type="OrthoDB" id="93664at2759"/>
<dbReference type="GO" id="GO:0006508">
    <property type="term" value="P:proteolysis"/>
    <property type="evidence" value="ECO:0007669"/>
    <property type="project" value="UniProtKB-KW"/>
</dbReference>
<feature type="domain" description="Peptidase S1" evidence="13">
    <location>
        <begin position="44"/>
        <end position="304"/>
    </location>
</feature>
<gene>
    <name evidence="14" type="ORF">BV898_16405</name>
</gene>